<feature type="region of interest" description="Disordered" evidence="1">
    <location>
        <begin position="190"/>
        <end position="231"/>
    </location>
</feature>
<feature type="region of interest" description="Disordered" evidence="1">
    <location>
        <begin position="121"/>
        <end position="162"/>
    </location>
</feature>
<feature type="compositionally biased region" description="Basic residues" evidence="1">
    <location>
        <begin position="722"/>
        <end position="732"/>
    </location>
</feature>
<dbReference type="FunCoup" id="A0A7M7HKY7">
    <property type="interactions" value="571"/>
</dbReference>
<feature type="region of interest" description="Disordered" evidence="1">
    <location>
        <begin position="820"/>
        <end position="842"/>
    </location>
</feature>
<feature type="region of interest" description="Disordered" evidence="1">
    <location>
        <begin position="464"/>
        <end position="491"/>
    </location>
</feature>
<dbReference type="AlphaFoldDB" id="A0A7M7HKY7"/>
<dbReference type="OMA" id="ESHQFQT"/>
<sequence>MATQVLYEGYLTKSPPEHKINRARWCKRYFQLCSIEGEILLQYFKDDSCTKLKGTINLRECEQVDQGLSFETKSKLKDAHIFDIVTQRRKYFLVTATEDEMLRWVHSICTACGFQSEDTISTVSDQTDGPGSPARFAETPLNAGFPPTTTTTTQPPLTNGNESYIDMAECETGPSSNGLPPKLNAKTTLSQHALQAGQPKSSDTMSSSSSSAPSDSAPSPPDSRPTSQIDGGIMVDIYDFPPVRITEDAPPIPVRPSGTTEESVYKVVPASKDPTSFKFDRQISSASSNRGSFSNSDELVTGQTYDTVPSFNDRRSSGFESVEGNVPQSNYEVPPPRPPPPVTEDIYQVPPSRLSLEAETDTLYDIPPTSPQIDSTYDLLPSPMQKTPMQKIPSHLKNTEQISKSTDNLAKSFEEISQQNANQSFTNGDLEHSTYDPVPAMDLNASIGSNSSFGSVFKDLGPSSTAMEAPPRPAKPLTMCPSTPPSSVDETYVAPMPPNHRFSPNEMRRRLTSIETKNPPSMANHQHMWMDQVIQPPVKYVNTKRAGTANALARPNSSFNPKGYIPMRSNTVSAGSRATFPAMGFQNGQSGTMNGQPPPGSYMAMQGSSETPKGGLGAPITEESYMHMQSQNEGSPEMYTLMNSSAPVVPRRPPRQSTSSMISISSTASGDSIPPPIDRRNKPRSTDSTILNPETLGMEGSFYATGPELPQDFPVQNLRTKSFSKRPSRHSHREPAGFQGTPPRPHRSVHSSSSSHPDHDSYSIPPSMEEPYVFPDPAPNTKPRIESHQFQTRHGSIDSTIHAHASPTLPPRSHTVEYLELDHDSDSPATLPRPPKPTSPKDQVEYIHLDMEKTKALKDLSQNREESYRPKNNDGGTLKK</sequence>
<dbReference type="GeneID" id="100893661"/>
<dbReference type="PROSITE" id="PS50003">
    <property type="entry name" value="PH_DOMAIN"/>
    <property type="match status" value="1"/>
</dbReference>
<dbReference type="GO" id="GO:0035591">
    <property type="term" value="F:signaling adaptor activity"/>
    <property type="evidence" value="ECO:0000318"/>
    <property type="project" value="GO_Central"/>
</dbReference>
<dbReference type="InterPro" id="IPR011993">
    <property type="entry name" value="PH-like_dom_sf"/>
</dbReference>
<dbReference type="GO" id="GO:0005737">
    <property type="term" value="C:cytoplasm"/>
    <property type="evidence" value="ECO:0000318"/>
    <property type="project" value="GO_Central"/>
</dbReference>
<feature type="compositionally biased region" description="Low complexity" evidence="1">
    <location>
        <begin position="201"/>
        <end position="217"/>
    </location>
</feature>
<dbReference type="SUPFAM" id="SSF50729">
    <property type="entry name" value="PH domain-like"/>
    <property type="match status" value="1"/>
</dbReference>
<feature type="region of interest" description="Disordered" evidence="1">
    <location>
        <begin position="646"/>
        <end position="795"/>
    </location>
</feature>
<dbReference type="InterPro" id="IPR001849">
    <property type="entry name" value="PH_domain"/>
</dbReference>
<evidence type="ECO:0000256" key="1">
    <source>
        <dbReference type="SAM" id="MobiDB-lite"/>
    </source>
</evidence>
<feature type="compositionally biased region" description="Basic and acidic residues" evidence="1">
    <location>
        <begin position="854"/>
        <end position="872"/>
    </location>
</feature>
<feature type="region of interest" description="Disordered" evidence="1">
    <location>
        <begin position="854"/>
        <end position="880"/>
    </location>
</feature>
<evidence type="ECO:0000259" key="2">
    <source>
        <dbReference type="PROSITE" id="PS50003"/>
    </source>
</evidence>
<feature type="compositionally biased region" description="Low complexity" evidence="1">
    <location>
        <begin position="146"/>
        <end position="158"/>
    </location>
</feature>
<evidence type="ECO:0000313" key="4">
    <source>
        <dbReference type="Proteomes" id="UP000007110"/>
    </source>
</evidence>
<dbReference type="CDD" id="cd13384">
    <property type="entry name" value="PH_Gab2_2"/>
    <property type="match status" value="1"/>
</dbReference>
<keyword evidence="4" id="KW-1185">Reference proteome</keyword>
<dbReference type="EnsemblMetazoa" id="XM_011670968">
    <property type="protein sequence ID" value="XP_011669270"/>
    <property type="gene ID" value="LOC100893661"/>
</dbReference>
<organism evidence="3 4">
    <name type="scientific">Strongylocentrotus purpuratus</name>
    <name type="common">Purple sea urchin</name>
    <dbReference type="NCBI Taxonomy" id="7668"/>
    <lineage>
        <taxon>Eukaryota</taxon>
        <taxon>Metazoa</taxon>
        <taxon>Echinodermata</taxon>
        <taxon>Eleutherozoa</taxon>
        <taxon>Echinozoa</taxon>
        <taxon>Echinoidea</taxon>
        <taxon>Euechinoidea</taxon>
        <taxon>Echinacea</taxon>
        <taxon>Camarodonta</taxon>
        <taxon>Echinidea</taxon>
        <taxon>Strongylocentrotidae</taxon>
        <taxon>Strongylocentrotus</taxon>
    </lineage>
</organism>
<accession>A0A7M7HKY7</accession>
<reference evidence="4" key="1">
    <citation type="submission" date="2015-02" db="EMBL/GenBank/DDBJ databases">
        <title>Genome sequencing for Strongylocentrotus purpuratus.</title>
        <authorList>
            <person name="Murali S."/>
            <person name="Liu Y."/>
            <person name="Vee V."/>
            <person name="English A."/>
            <person name="Wang M."/>
            <person name="Skinner E."/>
            <person name="Han Y."/>
            <person name="Muzny D.M."/>
            <person name="Worley K.C."/>
            <person name="Gibbs R.A."/>
        </authorList>
    </citation>
    <scope>NUCLEOTIDE SEQUENCE</scope>
</reference>
<protein>
    <recommendedName>
        <fullName evidence="2">PH domain-containing protein</fullName>
    </recommendedName>
</protein>
<dbReference type="Pfam" id="PF00169">
    <property type="entry name" value="PH"/>
    <property type="match status" value="1"/>
</dbReference>
<dbReference type="InterPro" id="IPR046355">
    <property type="entry name" value="Gab1-4-like"/>
</dbReference>
<evidence type="ECO:0000313" key="3">
    <source>
        <dbReference type="EnsemblMetazoa" id="XP_011669270"/>
    </source>
</evidence>
<dbReference type="OrthoDB" id="10064445at2759"/>
<dbReference type="SMART" id="SM00233">
    <property type="entry name" value="PH"/>
    <property type="match status" value="1"/>
</dbReference>
<proteinExistence type="predicted"/>
<dbReference type="RefSeq" id="XP_011669270.1">
    <property type="nucleotide sequence ID" value="XM_011670968.2"/>
</dbReference>
<dbReference type="Gene3D" id="2.30.29.30">
    <property type="entry name" value="Pleckstrin-homology domain (PH domain)/Phosphotyrosine-binding domain (PTB)"/>
    <property type="match status" value="1"/>
</dbReference>
<feature type="compositionally biased region" description="Low complexity" evidence="1">
    <location>
        <begin position="655"/>
        <end position="672"/>
    </location>
</feature>
<dbReference type="Proteomes" id="UP000007110">
    <property type="component" value="Unassembled WGS sequence"/>
</dbReference>
<feature type="region of interest" description="Disordered" evidence="1">
    <location>
        <begin position="309"/>
        <end position="339"/>
    </location>
</feature>
<dbReference type="GO" id="GO:0007165">
    <property type="term" value="P:signal transduction"/>
    <property type="evidence" value="ECO:0000318"/>
    <property type="project" value="GO_Central"/>
</dbReference>
<name>A0A7M7HKY7_STRPU</name>
<dbReference type="InParanoid" id="A0A7M7HKY7"/>
<feature type="domain" description="PH" evidence="2">
    <location>
        <begin position="4"/>
        <end position="113"/>
    </location>
</feature>
<dbReference type="PANTHER" id="PTHR45960">
    <property type="entry name" value="GRB2-ASSOCIATED-BINDING PROTEIN"/>
    <property type="match status" value="1"/>
</dbReference>
<reference evidence="3" key="2">
    <citation type="submission" date="2021-01" db="UniProtKB">
        <authorList>
            <consortium name="EnsemblMetazoa"/>
        </authorList>
    </citation>
    <scope>IDENTIFICATION</scope>
</reference>
<dbReference type="PANTHER" id="PTHR45960:SF2">
    <property type="entry name" value="PROTEIN DAUGHTER OF SEVENLESS"/>
    <property type="match status" value="1"/>
</dbReference>